<dbReference type="Proteomes" id="UP001228049">
    <property type="component" value="Unassembled WGS sequence"/>
</dbReference>
<dbReference type="EMBL" id="JASDAP010000016">
    <property type="protein sequence ID" value="KAK1890505.1"/>
    <property type="molecule type" value="Genomic_DNA"/>
</dbReference>
<evidence type="ECO:0000313" key="2">
    <source>
        <dbReference type="Proteomes" id="UP001228049"/>
    </source>
</evidence>
<proteinExistence type="predicted"/>
<protein>
    <submittedName>
        <fullName evidence="1">Ketol-acid reductoisomerase (NADP(+))</fullName>
    </submittedName>
</protein>
<dbReference type="AlphaFoldDB" id="A0AAD9BV53"/>
<evidence type="ECO:0000313" key="1">
    <source>
        <dbReference type="EMBL" id="KAK1890505.1"/>
    </source>
</evidence>
<gene>
    <name evidence="1" type="ORF">KUDE01_015176</name>
</gene>
<reference evidence="1" key="1">
    <citation type="submission" date="2023-04" db="EMBL/GenBank/DDBJ databases">
        <title>Chromosome-level genome of Chaenocephalus aceratus.</title>
        <authorList>
            <person name="Park H."/>
        </authorList>
    </citation>
    <scope>NUCLEOTIDE SEQUENCE</scope>
    <source>
        <strain evidence="1">DE</strain>
        <tissue evidence="1">Muscle</tissue>
    </source>
</reference>
<sequence length="132" mass="15465">MGGKLSARRRERRNERQRTYDLWTHEDVLEFNERYVVCEDECSSDSGESSWTETEEKCYDPQDATLTFGECKFLCGQTDCVVEWPFEEVCKMALLTEEELEYFEKTLFSNAAKDYLDVKSVSITLTAFTDLF</sequence>
<organism evidence="1 2">
    <name type="scientific">Dissostichus eleginoides</name>
    <name type="common">Patagonian toothfish</name>
    <name type="synonym">Dissostichus amissus</name>
    <dbReference type="NCBI Taxonomy" id="100907"/>
    <lineage>
        <taxon>Eukaryota</taxon>
        <taxon>Metazoa</taxon>
        <taxon>Chordata</taxon>
        <taxon>Craniata</taxon>
        <taxon>Vertebrata</taxon>
        <taxon>Euteleostomi</taxon>
        <taxon>Actinopterygii</taxon>
        <taxon>Neopterygii</taxon>
        <taxon>Teleostei</taxon>
        <taxon>Neoteleostei</taxon>
        <taxon>Acanthomorphata</taxon>
        <taxon>Eupercaria</taxon>
        <taxon>Perciformes</taxon>
        <taxon>Notothenioidei</taxon>
        <taxon>Nototheniidae</taxon>
        <taxon>Dissostichus</taxon>
    </lineage>
</organism>
<name>A0AAD9BV53_DISEL</name>
<keyword evidence="2" id="KW-1185">Reference proteome</keyword>
<comment type="caution">
    <text evidence="1">The sequence shown here is derived from an EMBL/GenBank/DDBJ whole genome shotgun (WGS) entry which is preliminary data.</text>
</comment>
<accession>A0AAD9BV53</accession>